<dbReference type="VEuPathDB" id="FungiDB:CH63R_08836"/>
<reference evidence="2" key="1">
    <citation type="journal article" date="2017" name="BMC Genomics">
        <title>Gapless genome assembly of Colletotrichum higginsianum reveals chromosome structure and association of transposable elements with secondary metabolite gene clusters.</title>
        <authorList>
            <person name="Dallery J.-F."/>
            <person name="Lapalu N."/>
            <person name="Zampounis A."/>
            <person name="Pigne S."/>
            <person name="Luyten I."/>
            <person name="Amselem J."/>
            <person name="Wittenberg A.H.J."/>
            <person name="Zhou S."/>
            <person name="de Queiroz M.V."/>
            <person name="Robin G.P."/>
            <person name="Auger A."/>
            <person name="Hainaut M."/>
            <person name="Henrissat B."/>
            <person name="Kim K.-T."/>
            <person name="Lee Y.-H."/>
            <person name="Lespinet O."/>
            <person name="Schwartz D.C."/>
            <person name="Thon M.R."/>
            <person name="O'Connell R.J."/>
        </authorList>
    </citation>
    <scope>NUCLEOTIDE SEQUENCE [LARGE SCALE GENOMIC DNA]</scope>
    <source>
        <strain evidence="2">IMI 349063</strain>
    </source>
</reference>
<dbReference type="Proteomes" id="UP000092177">
    <property type="component" value="Chromosome 6"/>
</dbReference>
<accession>A0A1B7Y5U3</accession>
<protein>
    <submittedName>
        <fullName evidence="1">Uncharacterized protein</fullName>
    </submittedName>
</protein>
<gene>
    <name evidence="1" type="ORF">CH63R_08836</name>
</gene>
<evidence type="ECO:0000313" key="2">
    <source>
        <dbReference type="Proteomes" id="UP000092177"/>
    </source>
</evidence>
<organism evidence="1 2">
    <name type="scientific">Colletotrichum higginsianum (strain IMI 349063)</name>
    <name type="common">Crucifer anthracnose fungus</name>
    <dbReference type="NCBI Taxonomy" id="759273"/>
    <lineage>
        <taxon>Eukaryota</taxon>
        <taxon>Fungi</taxon>
        <taxon>Dikarya</taxon>
        <taxon>Ascomycota</taxon>
        <taxon>Pezizomycotina</taxon>
        <taxon>Sordariomycetes</taxon>
        <taxon>Hypocreomycetidae</taxon>
        <taxon>Glomerellales</taxon>
        <taxon>Glomerellaceae</taxon>
        <taxon>Colletotrichum</taxon>
        <taxon>Colletotrichum destructivum species complex</taxon>
    </lineage>
</organism>
<dbReference type="RefSeq" id="XP_018155833.1">
    <property type="nucleotide sequence ID" value="XM_018303810.1"/>
</dbReference>
<dbReference type="AlphaFoldDB" id="A0A1B7Y5U3"/>
<proteinExistence type="predicted"/>
<sequence length="107" mass="11770">MADSTNPEDTKMTEDTVAIVATPSAVTDESASLEQRKNVLVNELMEIFTIGEDITLDCLRTEVFDQFLQQYRHSKDDQNALQGIRPVRRTSNGTCWSCRAGGDGTGG</sequence>
<dbReference type="EMBL" id="LTAN01000006">
    <property type="protein sequence ID" value="OBR07315.1"/>
    <property type="molecule type" value="Genomic_DNA"/>
</dbReference>
<name>A0A1B7Y5U3_COLHI</name>
<keyword evidence="2" id="KW-1185">Reference proteome</keyword>
<dbReference type="KEGG" id="chig:CH63R_08836"/>
<evidence type="ECO:0000313" key="1">
    <source>
        <dbReference type="EMBL" id="OBR07315.1"/>
    </source>
</evidence>
<dbReference type="GeneID" id="28867917"/>
<comment type="caution">
    <text evidence="1">The sequence shown here is derived from an EMBL/GenBank/DDBJ whole genome shotgun (WGS) entry which is preliminary data.</text>
</comment>